<comment type="subcellular location">
    <subcellularLocation>
        <location evidence="7">Endoplasmic reticulum</location>
    </subcellularLocation>
</comment>
<evidence type="ECO:0000256" key="3">
    <source>
        <dbReference type="ARBA" id="ARBA00017468"/>
    </source>
</evidence>
<evidence type="ECO:0000256" key="1">
    <source>
        <dbReference type="ARBA" id="ARBA00011198"/>
    </source>
</evidence>
<dbReference type="InterPro" id="IPR007235">
    <property type="entry name" value="Glyco_trans_28_C"/>
</dbReference>
<dbReference type="GO" id="GO:0006488">
    <property type="term" value="P:dolichol-linked oligosaccharide biosynthetic process"/>
    <property type="evidence" value="ECO:0007669"/>
    <property type="project" value="TreeGrafter"/>
</dbReference>
<evidence type="ECO:0000259" key="8">
    <source>
        <dbReference type="Pfam" id="PF04101"/>
    </source>
</evidence>
<dbReference type="OrthoDB" id="20273at2759"/>
<dbReference type="EMBL" id="ML996571">
    <property type="protein sequence ID" value="KAF2758347.1"/>
    <property type="molecule type" value="Genomic_DNA"/>
</dbReference>
<comment type="function">
    <text evidence="4 7">Involved in protein N-glycosylation. Essential for the second step of the dolichol-linked oligosaccharide pathway.</text>
</comment>
<keyword evidence="7" id="KW-0256">Endoplasmic reticulum</keyword>
<sequence length="200" mass="21572">MPGSDVTSRKRLCFVTIGATASFDQLLVECLDPSFLKALASLGFTHLVVQYGKDGKDHFDRILGNRALLSNLGLQISGYDFKIDGIDDDMRAARGSLNDETGLVISHAGSGSILAALRVGATLIVVPNEALMDNHQTELAKALQDQGYVVYGRVGDLPNALQQAEGMQKRSREWPPVNSGTHRLTKGLSGVMDEELGFLD</sequence>
<keyword evidence="10" id="KW-1185">Reference proteome</keyword>
<dbReference type="PANTHER" id="PTHR47043">
    <property type="entry name" value="UDP-N-ACETYLGLUCOSAMINE TRANSFERASE SUBUNIT ALG13"/>
    <property type="match status" value="1"/>
</dbReference>
<name>A0A6A6W9S9_9PEZI</name>
<evidence type="ECO:0000256" key="5">
    <source>
        <dbReference type="ARBA" id="ARBA00032061"/>
    </source>
</evidence>
<evidence type="ECO:0000256" key="2">
    <source>
        <dbReference type="ARBA" id="ARBA00012614"/>
    </source>
</evidence>
<dbReference type="AlphaFoldDB" id="A0A6A6W9S9"/>
<keyword evidence="7" id="KW-0808">Transferase</keyword>
<proteinExistence type="inferred from homology"/>
<gene>
    <name evidence="7" type="primary">ALG13</name>
    <name evidence="9" type="ORF">EJ05DRAFT_499874</name>
</gene>
<comment type="catalytic activity">
    <reaction evidence="6">
        <text>an N-acetyl-alpha-D-glucosaminyl-diphospho-di-trans,poly-cis-dolichol + UDP-N-acetyl-alpha-D-glucosamine = an N,N'-diacetylchitobiosyl-diphospho-di-trans,poly-cis-dolichol + UDP + H(+)</text>
        <dbReference type="Rhea" id="RHEA:23380"/>
        <dbReference type="Rhea" id="RHEA-COMP:19507"/>
        <dbReference type="Rhea" id="RHEA-COMP:19510"/>
        <dbReference type="ChEBI" id="CHEBI:15378"/>
        <dbReference type="ChEBI" id="CHEBI:57269"/>
        <dbReference type="ChEBI" id="CHEBI:57705"/>
        <dbReference type="ChEBI" id="CHEBI:58223"/>
        <dbReference type="ChEBI" id="CHEBI:58427"/>
        <dbReference type="EC" id="2.4.1.141"/>
    </reaction>
</comment>
<comment type="subunit">
    <text evidence="1 7">Heterodimer with ALG14 to form a functional enzyme.</text>
</comment>
<evidence type="ECO:0000256" key="6">
    <source>
        <dbReference type="ARBA" id="ARBA00048184"/>
    </source>
</evidence>
<reference evidence="9" key="1">
    <citation type="journal article" date="2020" name="Stud. Mycol.">
        <title>101 Dothideomycetes genomes: a test case for predicting lifestyles and emergence of pathogens.</title>
        <authorList>
            <person name="Haridas S."/>
            <person name="Albert R."/>
            <person name="Binder M."/>
            <person name="Bloem J."/>
            <person name="Labutti K."/>
            <person name="Salamov A."/>
            <person name="Andreopoulos B."/>
            <person name="Baker S."/>
            <person name="Barry K."/>
            <person name="Bills G."/>
            <person name="Bluhm B."/>
            <person name="Cannon C."/>
            <person name="Castanera R."/>
            <person name="Culley D."/>
            <person name="Daum C."/>
            <person name="Ezra D."/>
            <person name="Gonzalez J."/>
            <person name="Henrissat B."/>
            <person name="Kuo A."/>
            <person name="Liang C."/>
            <person name="Lipzen A."/>
            <person name="Lutzoni F."/>
            <person name="Magnuson J."/>
            <person name="Mondo S."/>
            <person name="Nolan M."/>
            <person name="Ohm R."/>
            <person name="Pangilinan J."/>
            <person name="Park H.-J."/>
            <person name="Ramirez L."/>
            <person name="Alfaro M."/>
            <person name="Sun H."/>
            <person name="Tritt A."/>
            <person name="Yoshinaga Y."/>
            <person name="Zwiers L.-H."/>
            <person name="Turgeon B."/>
            <person name="Goodwin S."/>
            <person name="Spatafora J."/>
            <person name="Crous P."/>
            <person name="Grigoriev I."/>
        </authorList>
    </citation>
    <scope>NUCLEOTIDE SEQUENCE</scope>
    <source>
        <strain evidence="9">CBS 121739</strain>
    </source>
</reference>
<dbReference type="SUPFAM" id="SSF53756">
    <property type="entry name" value="UDP-Glycosyltransferase/glycogen phosphorylase"/>
    <property type="match status" value="1"/>
</dbReference>
<protein>
    <recommendedName>
        <fullName evidence="3 7">UDP-N-acetylglucosamine transferase subunit ALG13</fullName>
        <ecNumber evidence="2 7">2.4.1.141</ecNumber>
    </recommendedName>
    <alternativeName>
        <fullName evidence="5 7">Asparagine-linked glycosylation protein 13</fullName>
    </alternativeName>
</protein>
<organism evidence="9 10">
    <name type="scientific">Pseudovirgaria hyperparasitica</name>
    <dbReference type="NCBI Taxonomy" id="470096"/>
    <lineage>
        <taxon>Eukaryota</taxon>
        <taxon>Fungi</taxon>
        <taxon>Dikarya</taxon>
        <taxon>Ascomycota</taxon>
        <taxon>Pezizomycotina</taxon>
        <taxon>Dothideomycetes</taxon>
        <taxon>Dothideomycetes incertae sedis</taxon>
        <taxon>Acrospermales</taxon>
        <taxon>Acrospermaceae</taxon>
        <taxon>Pseudovirgaria</taxon>
    </lineage>
</organism>
<evidence type="ECO:0000313" key="9">
    <source>
        <dbReference type="EMBL" id="KAF2758347.1"/>
    </source>
</evidence>
<dbReference type="Pfam" id="PF04101">
    <property type="entry name" value="Glyco_tran_28_C"/>
    <property type="match status" value="1"/>
</dbReference>
<evidence type="ECO:0000256" key="4">
    <source>
        <dbReference type="ARBA" id="ARBA00024804"/>
    </source>
</evidence>
<evidence type="ECO:0000313" key="10">
    <source>
        <dbReference type="Proteomes" id="UP000799437"/>
    </source>
</evidence>
<evidence type="ECO:0000256" key="7">
    <source>
        <dbReference type="RuleBase" id="RU362128"/>
    </source>
</evidence>
<dbReference type="PANTHER" id="PTHR47043:SF1">
    <property type="entry name" value="UDP-N-ACETYLGLUCOSAMINE TRANSFERASE SUBUNIT ALG13"/>
    <property type="match status" value="1"/>
</dbReference>
<feature type="domain" description="Glycosyl transferase family 28 C-terminal" evidence="8">
    <location>
        <begin position="13"/>
        <end position="163"/>
    </location>
</feature>
<dbReference type="Gene3D" id="3.40.50.2000">
    <property type="entry name" value="Glycogen Phosphorylase B"/>
    <property type="match status" value="1"/>
</dbReference>
<dbReference type="InterPro" id="IPR052474">
    <property type="entry name" value="UDP-GlcNAc_transferase"/>
</dbReference>
<keyword evidence="7" id="KW-0328">Glycosyltransferase</keyword>
<dbReference type="GO" id="GO:0043541">
    <property type="term" value="C:UDP-N-acetylglucosamine transferase complex"/>
    <property type="evidence" value="ECO:0007669"/>
    <property type="project" value="TreeGrafter"/>
</dbReference>
<comment type="similarity">
    <text evidence="7">Belongs to the glycosyltransferase 28 family.</text>
</comment>
<dbReference type="GO" id="GO:0004577">
    <property type="term" value="F:N-acetylglucosaminyldiphosphodolichol N-acetylglucosaminyltransferase activity"/>
    <property type="evidence" value="ECO:0007669"/>
    <property type="project" value="UniProtKB-EC"/>
</dbReference>
<accession>A0A6A6W9S9</accession>
<dbReference type="Proteomes" id="UP000799437">
    <property type="component" value="Unassembled WGS sequence"/>
</dbReference>
<dbReference type="EC" id="2.4.1.141" evidence="2 7"/>